<evidence type="ECO:0000256" key="5">
    <source>
        <dbReference type="ARBA" id="ARBA00022692"/>
    </source>
</evidence>
<sequence length="531" mass="59235">MEFTMPFRRSSLRKLLPRLGLSFLVLLLFILFGAGVIYVQTVNNMHSDAETKLKHARQMIDRIFDNAHLAATRVQGSLGQPCLQVVQNLRDQVATIPDVRSVNLTRRGNQIYCTSLYGPYDDYVNSSAYVDGQLYLMSGNKVTPSRPVVIYRQVAGDYSTLVGIDGYYLHNILNLLSGDIQLRLIIGDRWMDAAGNTHAGNPLHKNMPLTLASEKYAYSISTTLTHGQYLAYAWQYATGSLIFFPLLGFISAFLVFRLCGKSSSPMQILNLALENGEFVPYLQPVVTGKGEHCIGCEVLMRWHNPTHGMIQPDRFIPLAEDSGLIVPMTRSIMQQVSSMFAPYASQLPDDFHFGFNISADHCRDLSLVDDCRAFIAAFAEKPINITLELTERKLIVADEITDRLFAELHALGVFIAIDDFGTGHSSLVYLQKFKVDFLKIDQSFVGMIGSDALSSIIVENVIDLATKMGLMTIAEGVENETQARYLQACNVDYLQGYLFGRPMPMAEFIEKNINQATFEEAASELKPKKGA</sequence>
<dbReference type="EMBL" id="CP010029">
    <property type="protein sequence ID" value="ANI28753.1"/>
    <property type="molecule type" value="Genomic_DNA"/>
</dbReference>
<evidence type="ECO:0000256" key="3">
    <source>
        <dbReference type="ARBA" id="ARBA00022475"/>
    </source>
</evidence>
<proteinExistence type="predicted"/>
<dbReference type="Pfam" id="PF12792">
    <property type="entry name" value="CSS-motif"/>
    <property type="match status" value="1"/>
</dbReference>
<dbReference type="Gene3D" id="3.20.20.450">
    <property type="entry name" value="EAL domain"/>
    <property type="match status" value="1"/>
</dbReference>
<dbReference type="PROSITE" id="PS50883">
    <property type="entry name" value="EAL"/>
    <property type="match status" value="1"/>
</dbReference>
<evidence type="ECO:0000256" key="2">
    <source>
        <dbReference type="ARBA" id="ARBA00012282"/>
    </source>
</evidence>
<keyword evidence="6" id="KW-0378">Hydrolase</keyword>
<dbReference type="InterPro" id="IPR024744">
    <property type="entry name" value="CSS-motif_dom"/>
</dbReference>
<dbReference type="Pfam" id="PF00563">
    <property type="entry name" value="EAL"/>
    <property type="match status" value="1"/>
</dbReference>
<keyword evidence="8 10" id="KW-0472">Membrane</keyword>
<evidence type="ECO:0000256" key="8">
    <source>
        <dbReference type="ARBA" id="ARBA00023136"/>
    </source>
</evidence>
<dbReference type="CDD" id="cd01948">
    <property type="entry name" value="EAL"/>
    <property type="match status" value="1"/>
</dbReference>
<keyword evidence="5 10" id="KW-0812">Transmembrane</keyword>
<evidence type="ECO:0000256" key="1">
    <source>
        <dbReference type="ARBA" id="ARBA00004651"/>
    </source>
</evidence>
<dbReference type="EC" id="3.1.4.52" evidence="2"/>
<feature type="transmembrane region" description="Helical" evidence="10">
    <location>
        <begin position="233"/>
        <end position="256"/>
    </location>
</feature>
<organism evidence="12 13">
    <name type="scientific">Yersinia entomophaga</name>
    <dbReference type="NCBI Taxonomy" id="935293"/>
    <lineage>
        <taxon>Bacteria</taxon>
        <taxon>Pseudomonadati</taxon>
        <taxon>Pseudomonadota</taxon>
        <taxon>Gammaproteobacteria</taxon>
        <taxon>Enterobacterales</taxon>
        <taxon>Yersiniaceae</taxon>
        <taxon>Yersinia</taxon>
    </lineage>
</organism>
<name>A0ABN4PNF4_YERET</name>
<keyword evidence="13" id="KW-1185">Reference proteome</keyword>
<reference evidence="13" key="1">
    <citation type="journal article" date="2016" name="Toxins">
        <title>The Draft Genome Sequence of the Yersinia entomophaga Entomopathogenic Type Strain MH96T.</title>
        <authorList>
            <person name="Hurst M.R."/>
            <person name="Beattie A."/>
            <person name="Altermann E."/>
            <person name="Moraga R.M."/>
            <person name="Harper L.A."/>
            <person name="Calder J."/>
            <person name="Laugraud A."/>
        </authorList>
    </citation>
    <scope>NUCLEOTIDE SEQUENCE [LARGE SCALE GENOMIC DNA]</scope>
    <source>
        <strain evidence="13">MH96</strain>
    </source>
</reference>
<dbReference type="SMART" id="SM00052">
    <property type="entry name" value="EAL"/>
    <property type="match status" value="1"/>
</dbReference>
<evidence type="ECO:0000256" key="9">
    <source>
        <dbReference type="ARBA" id="ARBA00034290"/>
    </source>
</evidence>
<accession>A0ABN4PNF4</accession>
<dbReference type="PANTHER" id="PTHR33121:SF80">
    <property type="entry name" value="CYCLIC DI-GMP PHOSPHODIESTERASE PDEL"/>
    <property type="match status" value="1"/>
</dbReference>
<feature type="domain" description="EAL" evidence="11">
    <location>
        <begin position="262"/>
        <end position="516"/>
    </location>
</feature>
<keyword evidence="4" id="KW-0973">c-di-GMP</keyword>
<dbReference type="Proteomes" id="UP000266744">
    <property type="component" value="Chromosome"/>
</dbReference>
<dbReference type="PANTHER" id="PTHR33121">
    <property type="entry name" value="CYCLIC DI-GMP PHOSPHODIESTERASE PDEF"/>
    <property type="match status" value="1"/>
</dbReference>
<dbReference type="InterPro" id="IPR001633">
    <property type="entry name" value="EAL_dom"/>
</dbReference>
<gene>
    <name evidence="12" type="ORF">PL78_02720</name>
</gene>
<comment type="catalytic activity">
    <reaction evidence="9">
        <text>3',3'-c-di-GMP + H2O = 5'-phosphoguanylyl(3'-&gt;5')guanosine + H(+)</text>
        <dbReference type="Rhea" id="RHEA:24902"/>
        <dbReference type="ChEBI" id="CHEBI:15377"/>
        <dbReference type="ChEBI" id="CHEBI:15378"/>
        <dbReference type="ChEBI" id="CHEBI:58754"/>
        <dbReference type="ChEBI" id="CHEBI:58805"/>
        <dbReference type="EC" id="3.1.4.52"/>
    </reaction>
</comment>
<dbReference type="SUPFAM" id="SSF141868">
    <property type="entry name" value="EAL domain-like"/>
    <property type="match status" value="1"/>
</dbReference>
<protein>
    <recommendedName>
        <fullName evidence="2">cyclic-guanylate-specific phosphodiesterase</fullName>
        <ecNumber evidence="2">3.1.4.52</ecNumber>
    </recommendedName>
</protein>
<evidence type="ECO:0000256" key="6">
    <source>
        <dbReference type="ARBA" id="ARBA00022801"/>
    </source>
</evidence>
<evidence type="ECO:0000313" key="12">
    <source>
        <dbReference type="EMBL" id="ANI28753.1"/>
    </source>
</evidence>
<evidence type="ECO:0000256" key="7">
    <source>
        <dbReference type="ARBA" id="ARBA00022989"/>
    </source>
</evidence>
<evidence type="ECO:0000256" key="10">
    <source>
        <dbReference type="SAM" id="Phobius"/>
    </source>
</evidence>
<dbReference type="InterPro" id="IPR035919">
    <property type="entry name" value="EAL_sf"/>
</dbReference>
<evidence type="ECO:0000313" key="13">
    <source>
        <dbReference type="Proteomes" id="UP000266744"/>
    </source>
</evidence>
<evidence type="ECO:0000256" key="4">
    <source>
        <dbReference type="ARBA" id="ARBA00022636"/>
    </source>
</evidence>
<comment type="subcellular location">
    <subcellularLocation>
        <location evidence="1">Cell membrane</location>
        <topology evidence="1">Multi-pass membrane protein</topology>
    </subcellularLocation>
</comment>
<evidence type="ECO:0000259" key="11">
    <source>
        <dbReference type="PROSITE" id="PS50883"/>
    </source>
</evidence>
<keyword evidence="3" id="KW-1003">Cell membrane</keyword>
<dbReference type="InterPro" id="IPR050706">
    <property type="entry name" value="Cyclic-di-GMP_PDE-like"/>
</dbReference>
<keyword evidence="7 10" id="KW-1133">Transmembrane helix</keyword>